<evidence type="ECO:0000259" key="1">
    <source>
        <dbReference type="Pfam" id="PF12697"/>
    </source>
</evidence>
<comment type="caution">
    <text evidence="2">The sequence shown here is derived from an EMBL/GenBank/DDBJ whole genome shotgun (WGS) entry which is preliminary data.</text>
</comment>
<proteinExistence type="predicted"/>
<dbReference type="AlphaFoldDB" id="A0A917UG23"/>
<dbReference type="EMBL" id="BMPI01000133">
    <property type="protein sequence ID" value="GGM89726.1"/>
    <property type="molecule type" value="Genomic_DNA"/>
</dbReference>
<sequence>MSGAAPWSAGYTRRFFEHGGGTVSWLELTDPARPPALPVVLVHGMQGTALEHCGVGRRLGAPAYLLDLRAHGRSSPAPSNPDAGSVADQVAIVTAFIREVVGRPVVLVGNSFGAMICALATRSAPDDVLGLALIGPAVRPSRLPIDPVRSLQWLIVKAPRARAAFDRDVQAGKRPEDPDALVASATPYLDLIPQAYLQELRAEPEPAWSVRDPDGRAALWRSRNDALVQLSRPRRWIGLLSELTPPALWLHGLDDPLMPAATAETVRRLLRRWEVVTLGATGHIPHLERAEETAAILQEWLGSTGL</sequence>
<evidence type="ECO:0000313" key="3">
    <source>
        <dbReference type="Proteomes" id="UP000642070"/>
    </source>
</evidence>
<dbReference type="GO" id="GO:0016787">
    <property type="term" value="F:hydrolase activity"/>
    <property type="evidence" value="ECO:0007669"/>
    <property type="project" value="UniProtKB-KW"/>
</dbReference>
<dbReference type="InterPro" id="IPR000073">
    <property type="entry name" value="AB_hydrolase_1"/>
</dbReference>
<dbReference type="Gene3D" id="3.40.50.1820">
    <property type="entry name" value="alpha/beta hydrolase"/>
    <property type="match status" value="1"/>
</dbReference>
<dbReference type="Pfam" id="PF12697">
    <property type="entry name" value="Abhydrolase_6"/>
    <property type="match status" value="1"/>
</dbReference>
<dbReference type="PANTHER" id="PTHR46438">
    <property type="entry name" value="ALPHA/BETA-HYDROLASES SUPERFAMILY PROTEIN"/>
    <property type="match status" value="1"/>
</dbReference>
<reference evidence="2" key="2">
    <citation type="submission" date="2020-09" db="EMBL/GenBank/DDBJ databases">
        <authorList>
            <person name="Sun Q."/>
            <person name="Ohkuma M."/>
        </authorList>
    </citation>
    <scope>NUCLEOTIDE SEQUENCE</scope>
    <source>
        <strain evidence="2">JCM 19831</strain>
    </source>
</reference>
<feature type="domain" description="AB hydrolase-1" evidence="1">
    <location>
        <begin position="39"/>
        <end position="295"/>
    </location>
</feature>
<dbReference type="SUPFAM" id="SSF53474">
    <property type="entry name" value="alpha/beta-Hydrolases"/>
    <property type="match status" value="1"/>
</dbReference>
<reference evidence="2" key="1">
    <citation type="journal article" date="2014" name="Int. J. Syst. Evol. Microbiol.">
        <title>Complete genome sequence of Corynebacterium casei LMG S-19264T (=DSM 44701T), isolated from a smear-ripened cheese.</title>
        <authorList>
            <consortium name="US DOE Joint Genome Institute (JGI-PGF)"/>
            <person name="Walter F."/>
            <person name="Albersmeier A."/>
            <person name="Kalinowski J."/>
            <person name="Ruckert C."/>
        </authorList>
    </citation>
    <scope>NUCLEOTIDE SEQUENCE</scope>
    <source>
        <strain evidence="2">JCM 19831</strain>
    </source>
</reference>
<accession>A0A917UG23</accession>
<keyword evidence="2" id="KW-0378">Hydrolase</keyword>
<organism evidence="2 3">
    <name type="scientific">Dactylosporangium sucinum</name>
    <dbReference type="NCBI Taxonomy" id="1424081"/>
    <lineage>
        <taxon>Bacteria</taxon>
        <taxon>Bacillati</taxon>
        <taxon>Actinomycetota</taxon>
        <taxon>Actinomycetes</taxon>
        <taxon>Micromonosporales</taxon>
        <taxon>Micromonosporaceae</taxon>
        <taxon>Dactylosporangium</taxon>
    </lineage>
</organism>
<gene>
    <name evidence="2" type="ORF">GCM10007977_109730</name>
</gene>
<protein>
    <submittedName>
        <fullName evidence="2">Alpha/beta hydrolase</fullName>
    </submittedName>
</protein>
<evidence type="ECO:0000313" key="2">
    <source>
        <dbReference type="EMBL" id="GGM89726.1"/>
    </source>
</evidence>
<dbReference type="InterPro" id="IPR029058">
    <property type="entry name" value="AB_hydrolase_fold"/>
</dbReference>
<dbReference type="Proteomes" id="UP000642070">
    <property type="component" value="Unassembled WGS sequence"/>
</dbReference>
<keyword evidence="3" id="KW-1185">Reference proteome</keyword>
<dbReference type="RefSeq" id="WP_190258101.1">
    <property type="nucleotide sequence ID" value="NZ_BMPI01000133.1"/>
</dbReference>
<name>A0A917UG23_9ACTN</name>